<evidence type="ECO:0000313" key="2">
    <source>
        <dbReference type="Proteomes" id="UP001055102"/>
    </source>
</evidence>
<evidence type="ECO:0000313" key="1">
    <source>
        <dbReference type="EMBL" id="GJE07173.1"/>
    </source>
</evidence>
<reference evidence="1" key="2">
    <citation type="submission" date="2021-08" db="EMBL/GenBank/DDBJ databases">
        <authorList>
            <person name="Tani A."/>
            <person name="Ola A."/>
            <person name="Ogura Y."/>
            <person name="Katsura K."/>
            <person name="Hayashi T."/>
        </authorList>
    </citation>
    <scope>NUCLEOTIDE SEQUENCE</scope>
    <source>
        <strain evidence="1">LMG 23639</strain>
    </source>
</reference>
<dbReference type="Pfam" id="PF06108">
    <property type="entry name" value="DUF952"/>
    <property type="match status" value="1"/>
</dbReference>
<protein>
    <recommendedName>
        <fullName evidence="3">Dihydroorotate dehydrogenase</fullName>
    </recommendedName>
</protein>
<reference evidence="1" key="1">
    <citation type="journal article" date="2021" name="Front. Microbiol.">
        <title>Comprehensive Comparative Genomics and Phenotyping of Methylobacterium Species.</title>
        <authorList>
            <person name="Alessa O."/>
            <person name="Ogura Y."/>
            <person name="Fujitani Y."/>
            <person name="Takami H."/>
            <person name="Hayashi T."/>
            <person name="Sahin N."/>
            <person name="Tani A."/>
        </authorList>
    </citation>
    <scope>NUCLEOTIDE SEQUENCE</scope>
    <source>
        <strain evidence="1">LMG 23639</strain>
    </source>
</reference>
<comment type="caution">
    <text evidence="1">The sequence shown here is derived from an EMBL/GenBank/DDBJ whole genome shotgun (WGS) entry which is preliminary data.</text>
</comment>
<dbReference type="Gene3D" id="3.20.170.20">
    <property type="entry name" value="Protein of unknown function DUF952"/>
    <property type="match status" value="1"/>
</dbReference>
<organism evidence="1 2">
    <name type="scientific">Methylobacterium jeotgali</name>
    <dbReference type="NCBI Taxonomy" id="381630"/>
    <lineage>
        <taxon>Bacteria</taxon>
        <taxon>Pseudomonadati</taxon>
        <taxon>Pseudomonadota</taxon>
        <taxon>Alphaproteobacteria</taxon>
        <taxon>Hyphomicrobiales</taxon>
        <taxon>Methylobacteriaceae</taxon>
        <taxon>Methylobacterium</taxon>
    </lineage>
</organism>
<dbReference type="EMBL" id="BPQR01000042">
    <property type="protein sequence ID" value="GJE07173.1"/>
    <property type="molecule type" value="Genomic_DNA"/>
</dbReference>
<dbReference type="SUPFAM" id="SSF56399">
    <property type="entry name" value="ADP-ribosylation"/>
    <property type="match status" value="1"/>
</dbReference>
<evidence type="ECO:0008006" key="3">
    <source>
        <dbReference type="Google" id="ProtNLM"/>
    </source>
</evidence>
<dbReference type="RefSeq" id="WP_238276225.1">
    <property type="nucleotide sequence ID" value="NZ_BPQR01000042.1"/>
</dbReference>
<accession>A0ABQ4SZ15</accession>
<gene>
    <name evidence="1" type="ORF">AOPFMNJM_2498</name>
</gene>
<dbReference type="PANTHER" id="PTHR34129:SF1">
    <property type="entry name" value="DUF952 DOMAIN-CONTAINING PROTEIN"/>
    <property type="match status" value="1"/>
</dbReference>
<sequence length="115" mass="12324">MSLVYKICPAPLWRAAEAAGRFEGSEVDRADGFIHFSTATQMRETAARHFAGQDGLLLVAVDGDALGNALRYEPSRGGDLFPHLYGPLPVAAVRSVRPLPLGPEGRHLFPDGDAP</sequence>
<keyword evidence="2" id="KW-1185">Reference proteome</keyword>
<dbReference type="Proteomes" id="UP001055102">
    <property type="component" value="Unassembled WGS sequence"/>
</dbReference>
<dbReference type="InterPro" id="IPR009297">
    <property type="entry name" value="DUF952"/>
</dbReference>
<proteinExistence type="predicted"/>
<dbReference type="PANTHER" id="PTHR34129">
    <property type="entry name" value="BLR1139 PROTEIN"/>
    <property type="match status" value="1"/>
</dbReference>
<name>A0ABQ4SZ15_9HYPH</name>